<dbReference type="KEGG" id="pmj:P9211_09891"/>
<keyword evidence="1" id="KW-0946">Virion</keyword>
<dbReference type="RefSeq" id="WP_012195541.1">
    <property type="nucleotide sequence ID" value="NC_009976.1"/>
</dbReference>
<dbReference type="EMBL" id="CP000878">
    <property type="protein sequence ID" value="ABX08920.1"/>
    <property type="molecule type" value="Genomic_DNA"/>
</dbReference>
<dbReference type="OrthoDB" id="559091at2"/>
<protein>
    <submittedName>
        <fullName evidence="1">Possible Geminivirus coat protein</fullName>
    </submittedName>
</protein>
<keyword evidence="2" id="KW-1185">Reference proteome</keyword>
<keyword evidence="1" id="KW-0167">Capsid protein</keyword>
<proteinExistence type="predicted"/>
<dbReference type="STRING" id="93059.P9211_09891"/>
<dbReference type="Proteomes" id="UP000000788">
    <property type="component" value="Chromosome"/>
</dbReference>
<dbReference type="AlphaFoldDB" id="A9BAQ8"/>
<organism evidence="1 2">
    <name type="scientific">Prochlorococcus marinus (strain MIT 9211)</name>
    <dbReference type="NCBI Taxonomy" id="93059"/>
    <lineage>
        <taxon>Bacteria</taxon>
        <taxon>Bacillati</taxon>
        <taxon>Cyanobacteriota</taxon>
        <taxon>Cyanophyceae</taxon>
        <taxon>Synechococcales</taxon>
        <taxon>Prochlorococcaceae</taxon>
        <taxon>Prochlorococcus</taxon>
    </lineage>
</organism>
<name>A9BAQ8_PROM4</name>
<sequence>MSTTDTSTHNLLNQVAKAADLCLIPWRHSVVDKSSNTNNGNSSSIDLILHIENRNIEGERVPEEDIDLEIFKSGLDLSITLAWSYYEQRPILWHGQHSVWMDAGTGKQCDAPSYSASFEAFVRRVRSLLIPDENH</sequence>
<reference evidence="1 2" key="1">
    <citation type="journal article" date="2007" name="PLoS Genet.">
        <title>Patterns and implications of gene gain and loss in the evolution of Prochlorococcus.</title>
        <authorList>
            <person name="Kettler G.C."/>
            <person name="Martiny A.C."/>
            <person name="Huang K."/>
            <person name="Zucker J."/>
            <person name="Coleman M.L."/>
            <person name="Rodrigue S."/>
            <person name="Chen F."/>
            <person name="Lapidus A."/>
            <person name="Ferriera S."/>
            <person name="Johnson J."/>
            <person name="Steglich C."/>
            <person name="Church G.M."/>
            <person name="Richardson P."/>
            <person name="Chisholm S.W."/>
        </authorList>
    </citation>
    <scope>NUCLEOTIDE SEQUENCE [LARGE SCALE GENOMIC DNA]</scope>
    <source>
        <strain evidence="2">MIT 9211</strain>
    </source>
</reference>
<evidence type="ECO:0000313" key="1">
    <source>
        <dbReference type="EMBL" id="ABX08920.1"/>
    </source>
</evidence>
<evidence type="ECO:0000313" key="2">
    <source>
        <dbReference type="Proteomes" id="UP000000788"/>
    </source>
</evidence>
<gene>
    <name evidence="1" type="ordered locus">P9211_09891</name>
</gene>
<dbReference type="HOGENOM" id="CLU_2025613_0_0_3"/>
<dbReference type="eggNOG" id="ENOG50341H5">
    <property type="taxonomic scope" value="Bacteria"/>
</dbReference>
<accession>A9BAQ8</accession>